<organism evidence="2">
    <name type="scientific">Mytilinidion resinicola</name>
    <dbReference type="NCBI Taxonomy" id="574789"/>
    <lineage>
        <taxon>Eukaryota</taxon>
        <taxon>Fungi</taxon>
        <taxon>Dikarya</taxon>
        <taxon>Ascomycota</taxon>
        <taxon>Pezizomycotina</taxon>
        <taxon>Dothideomycetes</taxon>
        <taxon>Pleosporomycetidae</taxon>
        <taxon>Mytilinidiales</taxon>
        <taxon>Mytilinidiaceae</taxon>
        <taxon>Mytilinidion</taxon>
    </lineage>
</organism>
<dbReference type="Proteomes" id="UP000504636">
    <property type="component" value="Unplaced"/>
</dbReference>
<dbReference type="GeneID" id="54455257"/>
<feature type="non-terminal residue" evidence="2">
    <location>
        <position position="1"/>
    </location>
</feature>
<evidence type="ECO:0000259" key="1">
    <source>
        <dbReference type="Pfam" id="PF06985"/>
    </source>
</evidence>
<feature type="non-terminal residue" evidence="2">
    <location>
        <position position="87"/>
    </location>
</feature>
<accession>A0A6A6YY68</accession>
<reference evidence="2 4" key="1">
    <citation type="journal article" date="2020" name="Stud. Mycol.">
        <title>101 Dothideomycetes genomes: a test case for predicting lifestyles and emergence of pathogens.</title>
        <authorList>
            <person name="Haridas S."/>
            <person name="Albert R."/>
            <person name="Binder M."/>
            <person name="Bloem J."/>
            <person name="Labutti K."/>
            <person name="Salamov A."/>
            <person name="Andreopoulos B."/>
            <person name="Baker S."/>
            <person name="Barry K."/>
            <person name="Bills G."/>
            <person name="Bluhm B."/>
            <person name="Cannon C."/>
            <person name="Castanera R."/>
            <person name="Culley D."/>
            <person name="Daum C."/>
            <person name="Ezra D."/>
            <person name="Gonzalez J."/>
            <person name="Henrissat B."/>
            <person name="Kuo A."/>
            <person name="Liang C."/>
            <person name="Lipzen A."/>
            <person name="Lutzoni F."/>
            <person name="Magnuson J."/>
            <person name="Mondo S."/>
            <person name="Nolan M."/>
            <person name="Ohm R."/>
            <person name="Pangilinan J."/>
            <person name="Park H.-J."/>
            <person name="Ramirez L."/>
            <person name="Alfaro M."/>
            <person name="Sun H."/>
            <person name="Tritt A."/>
            <person name="Yoshinaga Y."/>
            <person name="Zwiers L.-H."/>
            <person name="Turgeon B."/>
            <person name="Goodwin S."/>
            <person name="Spatafora J."/>
            <person name="Crous P."/>
            <person name="Grigoriev I."/>
        </authorList>
    </citation>
    <scope>NUCLEOTIDE SEQUENCE</scope>
    <source>
        <strain evidence="2 4">CBS 304.34</strain>
    </source>
</reference>
<name>A0A6A6YY68_9PEZI</name>
<dbReference type="InterPro" id="IPR010730">
    <property type="entry name" value="HET"/>
</dbReference>
<sequence length="87" mass="9980">VDSLCIVHDDNDLLQNAIKSMGEIYRNSILTIAVVSASAAFPLHLDLKGSKYESRAWIYQERLLSTRALYITKSMAYYHCSKHEWSE</sequence>
<gene>
    <name evidence="2 4" type="ORF">BDZ99DRAFT_340725</name>
</gene>
<dbReference type="AlphaFoldDB" id="A0A6A6YY68"/>
<protein>
    <recommendedName>
        <fullName evidence="1">Heterokaryon incompatibility domain-containing protein</fullName>
    </recommendedName>
</protein>
<keyword evidence="3" id="KW-1185">Reference proteome</keyword>
<dbReference type="Pfam" id="PF06985">
    <property type="entry name" value="HET"/>
    <property type="match status" value="1"/>
</dbReference>
<proteinExistence type="predicted"/>
<evidence type="ECO:0000313" key="2">
    <source>
        <dbReference type="EMBL" id="KAF2813720.1"/>
    </source>
</evidence>
<dbReference type="EMBL" id="MU003695">
    <property type="protein sequence ID" value="KAF2813720.1"/>
    <property type="molecule type" value="Genomic_DNA"/>
</dbReference>
<dbReference type="PANTHER" id="PTHR33112">
    <property type="entry name" value="DOMAIN PROTEIN, PUTATIVE-RELATED"/>
    <property type="match status" value="1"/>
</dbReference>
<dbReference type="PANTHER" id="PTHR33112:SF16">
    <property type="entry name" value="HETEROKARYON INCOMPATIBILITY DOMAIN-CONTAINING PROTEIN"/>
    <property type="match status" value="1"/>
</dbReference>
<reference evidence="4" key="3">
    <citation type="submission" date="2025-04" db="UniProtKB">
        <authorList>
            <consortium name="RefSeq"/>
        </authorList>
    </citation>
    <scope>IDENTIFICATION</scope>
    <source>
        <strain evidence="4">CBS 304.34</strain>
    </source>
</reference>
<evidence type="ECO:0000313" key="3">
    <source>
        <dbReference type="Proteomes" id="UP000504636"/>
    </source>
</evidence>
<reference evidence="4" key="2">
    <citation type="submission" date="2020-04" db="EMBL/GenBank/DDBJ databases">
        <authorList>
            <consortium name="NCBI Genome Project"/>
        </authorList>
    </citation>
    <scope>NUCLEOTIDE SEQUENCE</scope>
    <source>
        <strain evidence="4">CBS 304.34</strain>
    </source>
</reference>
<dbReference type="RefSeq" id="XP_033580684.1">
    <property type="nucleotide sequence ID" value="XM_033714364.1"/>
</dbReference>
<evidence type="ECO:0000313" key="4">
    <source>
        <dbReference type="RefSeq" id="XP_033580684.1"/>
    </source>
</evidence>
<dbReference type="OrthoDB" id="2958217at2759"/>
<feature type="domain" description="Heterokaryon incompatibility" evidence="1">
    <location>
        <begin position="1"/>
        <end position="39"/>
    </location>
</feature>